<organism evidence="1 2">
    <name type="scientific">Conidiobolus coronatus (strain ATCC 28846 / CBS 209.66 / NRRL 28638)</name>
    <name type="common">Delacroixia coronata</name>
    <dbReference type="NCBI Taxonomy" id="796925"/>
    <lineage>
        <taxon>Eukaryota</taxon>
        <taxon>Fungi</taxon>
        <taxon>Fungi incertae sedis</taxon>
        <taxon>Zoopagomycota</taxon>
        <taxon>Entomophthoromycotina</taxon>
        <taxon>Entomophthoromycetes</taxon>
        <taxon>Entomophthorales</taxon>
        <taxon>Ancylistaceae</taxon>
        <taxon>Conidiobolus</taxon>
    </lineage>
</organism>
<keyword evidence="2" id="KW-1185">Reference proteome</keyword>
<dbReference type="AlphaFoldDB" id="A0A137NW25"/>
<reference evidence="1 2" key="1">
    <citation type="journal article" date="2015" name="Genome Biol. Evol.">
        <title>Phylogenomic analyses indicate that early fungi evolved digesting cell walls of algal ancestors of land plants.</title>
        <authorList>
            <person name="Chang Y."/>
            <person name="Wang S."/>
            <person name="Sekimoto S."/>
            <person name="Aerts A.L."/>
            <person name="Choi C."/>
            <person name="Clum A."/>
            <person name="LaButti K.M."/>
            <person name="Lindquist E.A."/>
            <person name="Yee Ngan C."/>
            <person name="Ohm R.A."/>
            <person name="Salamov A.A."/>
            <person name="Grigoriev I.V."/>
            <person name="Spatafora J.W."/>
            <person name="Berbee M.L."/>
        </authorList>
    </citation>
    <scope>NUCLEOTIDE SEQUENCE [LARGE SCALE GENOMIC DNA]</scope>
    <source>
        <strain evidence="1 2">NRRL 28638</strain>
    </source>
</reference>
<evidence type="ECO:0008006" key="3">
    <source>
        <dbReference type="Google" id="ProtNLM"/>
    </source>
</evidence>
<dbReference type="EMBL" id="KQ964687">
    <property type="protein sequence ID" value="KXN66814.1"/>
    <property type="molecule type" value="Genomic_DNA"/>
</dbReference>
<dbReference type="InterPro" id="IPR032675">
    <property type="entry name" value="LRR_dom_sf"/>
</dbReference>
<protein>
    <recommendedName>
        <fullName evidence="3">RNI-like protein</fullName>
    </recommendedName>
</protein>
<sequence length="375" mass="43742">MNPKSLVNAPRSIKHHLKSLSAEKGLNDFITSLKNIEKFAKRFYFDELKRAEYYLFPIITTFKNLTSLRLDCCTVPLIEFYKVGESLSNLKSIELVLVTFIKLTSDDMKLDDIKFPRNLNCLDIYHCSVSNKKSALDPIKFLLSEKSRVATNNYTLPNVQVLSLKKLSFFGNDAKNAGIKSFLDSNPNLDYLKIENFSLSIIKKLNSLCSLEFDIMRPFDTEFQITILENIKRLKINTVCFDYYENIKKLCSLCLNLQELHFVVTYNKRVQPSIDNFLVPVISKLNHLKKLELLLTTDENEKLDIKKFSNIESLIIETESSTIFNLNFYKCKYLKKVEFTSYTLDVNTQDFKDRFKSYKNWAFKFSENTIKGYKL</sequence>
<proteinExistence type="predicted"/>
<dbReference type="Proteomes" id="UP000070444">
    <property type="component" value="Unassembled WGS sequence"/>
</dbReference>
<dbReference type="Gene3D" id="3.80.10.10">
    <property type="entry name" value="Ribonuclease Inhibitor"/>
    <property type="match status" value="1"/>
</dbReference>
<gene>
    <name evidence="1" type="ORF">CONCODRAFT_11255</name>
</gene>
<evidence type="ECO:0000313" key="2">
    <source>
        <dbReference type="Proteomes" id="UP000070444"/>
    </source>
</evidence>
<accession>A0A137NW25</accession>
<dbReference type="SUPFAM" id="SSF52047">
    <property type="entry name" value="RNI-like"/>
    <property type="match status" value="1"/>
</dbReference>
<name>A0A137NW25_CONC2</name>
<evidence type="ECO:0000313" key="1">
    <source>
        <dbReference type="EMBL" id="KXN66814.1"/>
    </source>
</evidence>
<dbReference type="OrthoDB" id="612216at2759"/>